<dbReference type="Pfam" id="PF00874">
    <property type="entry name" value="PRD"/>
    <property type="match status" value="1"/>
</dbReference>
<evidence type="ECO:0000256" key="1">
    <source>
        <dbReference type="ARBA" id="ARBA00022737"/>
    </source>
</evidence>
<dbReference type="InterPro" id="IPR011608">
    <property type="entry name" value="PRD"/>
</dbReference>
<sequence>MLPNLSEDEGENEAGFIALHIFNARTDNDNMADTMRSTQIVKDILTLIGYHFGQALDENSLDYSRFVTHLHYFAQRLFKPQSAVGGDDFLYQQTRKAYPRAYQCVEKIDHYLQSHFQKQLSDDESLYLTIHIQRIIR</sequence>
<dbReference type="SUPFAM" id="SSF63520">
    <property type="entry name" value="PTS-regulatory domain, PRD"/>
    <property type="match status" value="1"/>
</dbReference>
<dbReference type="GO" id="GO:0006355">
    <property type="term" value="P:regulation of DNA-templated transcription"/>
    <property type="evidence" value="ECO:0007669"/>
    <property type="project" value="InterPro"/>
</dbReference>
<feature type="domain" description="PRD" evidence="2">
    <location>
        <begin position="32"/>
        <end position="137"/>
    </location>
</feature>
<dbReference type="EMBL" id="FWWV01000002">
    <property type="protein sequence ID" value="SMB79460.1"/>
    <property type="molecule type" value="Genomic_DNA"/>
</dbReference>
<keyword evidence="4" id="KW-1185">Reference proteome</keyword>
<dbReference type="AlphaFoldDB" id="A0A1W1UEH3"/>
<gene>
    <name evidence="3" type="ORF">SAMN05660772_00372</name>
</gene>
<dbReference type="InterPro" id="IPR050661">
    <property type="entry name" value="BglG_antiterminators"/>
</dbReference>
<dbReference type="PANTHER" id="PTHR30185:SF15">
    <property type="entry name" value="CRYPTIC BETA-GLUCOSIDE BGL OPERON ANTITERMINATOR"/>
    <property type="match status" value="1"/>
</dbReference>
<evidence type="ECO:0000259" key="2">
    <source>
        <dbReference type="PROSITE" id="PS51372"/>
    </source>
</evidence>
<evidence type="ECO:0000313" key="3">
    <source>
        <dbReference type="EMBL" id="SMB79460.1"/>
    </source>
</evidence>
<proteinExistence type="predicted"/>
<keyword evidence="1" id="KW-0677">Repeat</keyword>
<dbReference type="STRING" id="1122938.SAMN05660772_00372"/>
<reference evidence="4" key="1">
    <citation type="submission" date="2017-04" db="EMBL/GenBank/DDBJ databases">
        <authorList>
            <person name="Varghese N."/>
            <person name="Submissions S."/>
        </authorList>
    </citation>
    <scope>NUCLEOTIDE SEQUENCE [LARGE SCALE GENOMIC DNA]</scope>
    <source>
        <strain evidence="4">DSM 23072</strain>
    </source>
</reference>
<evidence type="ECO:0000313" key="4">
    <source>
        <dbReference type="Proteomes" id="UP000192408"/>
    </source>
</evidence>
<accession>A0A1W1UEH3</accession>
<dbReference type="Gene3D" id="1.10.1790.10">
    <property type="entry name" value="PRD domain"/>
    <property type="match status" value="1"/>
</dbReference>
<dbReference type="PROSITE" id="PS51372">
    <property type="entry name" value="PRD_2"/>
    <property type="match status" value="1"/>
</dbReference>
<dbReference type="PANTHER" id="PTHR30185">
    <property type="entry name" value="CRYPTIC BETA-GLUCOSIDE BGL OPERON ANTITERMINATOR"/>
    <property type="match status" value="1"/>
</dbReference>
<name>A0A1W1UEH3_9PAST</name>
<dbReference type="Proteomes" id="UP000192408">
    <property type="component" value="Unassembled WGS sequence"/>
</dbReference>
<dbReference type="InterPro" id="IPR036634">
    <property type="entry name" value="PRD_sf"/>
</dbReference>
<protein>
    <submittedName>
        <fullName evidence="3">Transcriptional antiterminator</fullName>
    </submittedName>
</protein>
<organism evidence="3 4">
    <name type="scientific">Pasteurella testudinis DSM 23072</name>
    <dbReference type="NCBI Taxonomy" id="1122938"/>
    <lineage>
        <taxon>Bacteria</taxon>
        <taxon>Pseudomonadati</taxon>
        <taxon>Pseudomonadota</taxon>
        <taxon>Gammaproteobacteria</taxon>
        <taxon>Pasteurellales</taxon>
        <taxon>Pasteurellaceae</taxon>
        <taxon>Pasteurella</taxon>
    </lineage>
</organism>